<feature type="transmembrane region" description="Helical" evidence="7">
    <location>
        <begin position="477"/>
        <end position="500"/>
    </location>
</feature>
<dbReference type="GO" id="GO:0022857">
    <property type="term" value="F:transmembrane transporter activity"/>
    <property type="evidence" value="ECO:0007669"/>
    <property type="project" value="InterPro"/>
</dbReference>
<evidence type="ECO:0000313" key="8">
    <source>
        <dbReference type="EMBL" id="GMN50562.1"/>
    </source>
</evidence>
<feature type="transmembrane region" description="Helical" evidence="7">
    <location>
        <begin position="360"/>
        <end position="377"/>
    </location>
</feature>
<dbReference type="EMBL" id="BTGU01000034">
    <property type="protein sequence ID" value="GMN50562.1"/>
    <property type="molecule type" value="Genomic_DNA"/>
</dbReference>
<feature type="transmembrane region" description="Helical" evidence="7">
    <location>
        <begin position="186"/>
        <end position="206"/>
    </location>
</feature>
<organism evidence="8 9">
    <name type="scientific">Ficus carica</name>
    <name type="common">Common fig</name>
    <dbReference type="NCBI Taxonomy" id="3494"/>
    <lineage>
        <taxon>Eukaryota</taxon>
        <taxon>Viridiplantae</taxon>
        <taxon>Streptophyta</taxon>
        <taxon>Embryophyta</taxon>
        <taxon>Tracheophyta</taxon>
        <taxon>Spermatophyta</taxon>
        <taxon>Magnoliopsida</taxon>
        <taxon>eudicotyledons</taxon>
        <taxon>Gunneridae</taxon>
        <taxon>Pentapetalae</taxon>
        <taxon>rosids</taxon>
        <taxon>fabids</taxon>
        <taxon>Rosales</taxon>
        <taxon>Moraceae</taxon>
        <taxon>Ficeae</taxon>
        <taxon>Ficus</taxon>
    </lineage>
</organism>
<dbReference type="AlphaFoldDB" id="A0AA88DD17"/>
<evidence type="ECO:0000256" key="6">
    <source>
        <dbReference type="SAM" id="MobiDB-lite"/>
    </source>
</evidence>
<dbReference type="CDD" id="cd17416">
    <property type="entry name" value="MFS_NPF1_2"/>
    <property type="match status" value="1"/>
</dbReference>
<dbReference type="GO" id="GO:0016020">
    <property type="term" value="C:membrane"/>
    <property type="evidence" value="ECO:0007669"/>
    <property type="project" value="UniProtKB-SubCell"/>
</dbReference>
<feature type="compositionally biased region" description="Basic and acidic residues" evidence="6">
    <location>
        <begin position="11"/>
        <end position="20"/>
    </location>
</feature>
<feature type="transmembrane region" description="Helical" evidence="7">
    <location>
        <begin position="141"/>
        <end position="166"/>
    </location>
</feature>
<keyword evidence="4 7" id="KW-1133">Transmembrane helix</keyword>
<protein>
    <submittedName>
        <fullName evidence="8">Uncharacterized protein</fullName>
    </submittedName>
</protein>
<comment type="caution">
    <text evidence="8">The sequence shown here is derived from an EMBL/GenBank/DDBJ whole genome shotgun (WGS) entry which is preliminary data.</text>
</comment>
<feature type="transmembrane region" description="Helical" evidence="7">
    <location>
        <begin position="279"/>
        <end position="299"/>
    </location>
</feature>
<reference evidence="8" key="1">
    <citation type="submission" date="2023-07" db="EMBL/GenBank/DDBJ databases">
        <title>draft genome sequence of fig (Ficus carica).</title>
        <authorList>
            <person name="Takahashi T."/>
            <person name="Nishimura K."/>
        </authorList>
    </citation>
    <scope>NUCLEOTIDE SEQUENCE</scope>
</reference>
<dbReference type="GO" id="GO:0006857">
    <property type="term" value="P:oligopeptide transport"/>
    <property type="evidence" value="ECO:0007669"/>
    <property type="project" value="InterPro"/>
</dbReference>
<accession>A0AA88DD17</accession>
<feature type="region of interest" description="Disordered" evidence="6">
    <location>
        <begin position="1"/>
        <end position="20"/>
    </location>
</feature>
<evidence type="ECO:0000256" key="3">
    <source>
        <dbReference type="ARBA" id="ARBA00022692"/>
    </source>
</evidence>
<feature type="region of interest" description="Disordered" evidence="6">
    <location>
        <begin position="520"/>
        <end position="540"/>
    </location>
</feature>
<sequence length="540" mass="60060">MGISNNTETEETTHQQEVTKKKGGLRTLPFIIANETFEKVASFGLLANMMVYLLDQYHFKVTTGVSILFLWTALSNFTPIVGAFLSDSFFGRFHVILIGTLVSLMGMIVLLLTAILPYARPPYCPQTARPNCATPNMNQRLLLYFSFFLMSIGAGGIRPCSMAFGADQVNRPENPNNERVLQIFFNWYYASVGISLMVAVTVIVYIQDKVGWVPGFGVPVGLMLFSTVMFFLGSSLFLNKACIIKSPSKDITPEGLATDPWSLCTVRQVEELKALIKVLPIWSAGIIIAAAINQHSISLTQARAMNKHLTPHFEIQPGSFTVFSLLALTLWVAIYDRAIVPLMSRHFTNRPNGLSFKERMGIGLVISCLATSVAAIVEQKRREKAVMHGEIMSAMWLIPQYSLGGLAEAFNAIGQIEFYYSQLPKSLASIAVALFSLGMGFGNLVGALLVKIVDDSSTKGGRLSWLDDDLNKGRYDYYYWLLTLLGFFNFLYYCLCSWGYGSCEERSMWDEEVNGVEKGKENIDDQELPKSKESSIVFAT</sequence>
<feature type="transmembrane region" description="Helical" evidence="7">
    <location>
        <begin position="320"/>
        <end position="340"/>
    </location>
</feature>
<dbReference type="Proteomes" id="UP001187192">
    <property type="component" value="Unassembled WGS sequence"/>
</dbReference>
<keyword evidence="5 7" id="KW-0472">Membrane</keyword>
<evidence type="ECO:0000256" key="4">
    <source>
        <dbReference type="ARBA" id="ARBA00022989"/>
    </source>
</evidence>
<dbReference type="SUPFAM" id="SSF103473">
    <property type="entry name" value="MFS general substrate transporter"/>
    <property type="match status" value="1"/>
</dbReference>
<dbReference type="InterPro" id="IPR000109">
    <property type="entry name" value="POT_fam"/>
</dbReference>
<dbReference type="PROSITE" id="PS01022">
    <property type="entry name" value="PTR2_1"/>
    <property type="match status" value="1"/>
</dbReference>
<feature type="transmembrane region" description="Helical" evidence="7">
    <location>
        <begin position="427"/>
        <end position="450"/>
    </location>
</feature>
<dbReference type="Pfam" id="PF00854">
    <property type="entry name" value="PTR2"/>
    <property type="match status" value="2"/>
</dbReference>
<evidence type="ECO:0000256" key="7">
    <source>
        <dbReference type="SAM" id="Phobius"/>
    </source>
</evidence>
<dbReference type="InterPro" id="IPR018456">
    <property type="entry name" value="PTR2_symporter_CS"/>
</dbReference>
<dbReference type="PANTHER" id="PTHR11654">
    <property type="entry name" value="OLIGOPEPTIDE TRANSPORTER-RELATED"/>
    <property type="match status" value="1"/>
</dbReference>
<evidence type="ECO:0000256" key="1">
    <source>
        <dbReference type="ARBA" id="ARBA00004141"/>
    </source>
</evidence>
<comment type="similarity">
    <text evidence="2">Belongs to the major facilitator superfamily. Proton-dependent oligopeptide transporter (POT/PTR) (TC 2.A.17) family.</text>
</comment>
<keyword evidence="3 7" id="KW-0812">Transmembrane</keyword>
<evidence type="ECO:0000256" key="2">
    <source>
        <dbReference type="ARBA" id="ARBA00005982"/>
    </source>
</evidence>
<dbReference type="Gene3D" id="1.20.1250.20">
    <property type="entry name" value="MFS general substrate transporter like domains"/>
    <property type="match status" value="1"/>
</dbReference>
<proteinExistence type="inferred from homology"/>
<evidence type="ECO:0000256" key="5">
    <source>
        <dbReference type="ARBA" id="ARBA00023136"/>
    </source>
</evidence>
<feature type="compositionally biased region" description="Basic and acidic residues" evidence="6">
    <location>
        <begin position="520"/>
        <end position="533"/>
    </location>
</feature>
<name>A0AA88DD17_FICCA</name>
<dbReference type="InterPro" id="IPR036259">
    <property type="entry name" value="MFS_trans_sf"/>
</dbReference>
<gene>
    <name evidence="8" type="ORF">TIFTF001_019717</name>
</gene>
<feature type="transmembrane region" description="Helical" evidence="7">
    <location>
        <begin position="94"/>
        <end position="120"/>
    </location>
</feature>
<evidence type="ECO:0000313" key="9">
    <source>
        <dbReference type="Proteomes" id="UP001187192"/>
    </source>
</evidence>
<keyword evidence="9" id="KW-1185">Reference proteome</keyword>
<feature type="transmembrane region" description="Helical" evidence="7">
    <location>
        <begin position="218"/>
        <end position="238"/>
    </location>
</feature>
<comment type="subcellular location">
    <subcellularLocation>
        <location evidence="1">Membrane</location>
        <topology evidence="1">Multi-pass membrane protein</topology>
    </subcellularLocation>
</comment>